<keyword evidence="2" id="KW-1185">Reference proteome</keyword>
<accession>A0A164YYX2</accession>
<dbReference type="AlphaFoldDB" id="A0A164YYX2"/>
<dbReference type="EMBL" id="FITM01000157">
    <property type="protein sequence ID" value="SAY39364.1"/>
    <property type="molecule type" value="Genomic_DNA"/>
</dbReference>
<reference evidence="2" key="1">
    <citation type="submission" date="2016-02" db="EMBL/GenBank/DDBJ databases">
        <authorList>
            <person name="liu f."/>
        </authorList>
    </citation>
    <scope>NUCLEOTIDE SEQUENCE [LARGE SCALE GENOMIC DNA]</scope>
</reference>
<organism evidence="1 2">
    <name type="scientific">Candidatus Synechococcus spongiarum</name>
    <dbReference type="NCBI Taxonomy" id="431041"/>
    <lineage>
        <taxon>Bacteria</taxon>
        <taxon>Bacillati</taxon>
        <taxon>Cyanobacteriota</taxon>
        <taxon>Cyanophyceae</taxon>
        <taxon>Synechococcales</taxon>
        <taxon>Synechococcaceae</taxon>
        <taxon>Synechococcus</taxon>
    </lineage>
</organism>
<name>A0A164YYX2_9SYNE</name>
<gene>
    <name evidence="1" type="ORF">FLM9_1465</name>
</gene>
<evidence type="ECO:0000313" key="2">
    <source>
        <dbReference type="Proteomes" id="UP000182631"/>
    </source>
</evidence>
<evidence type="ECO:0000313" key="1">
    <source>
        <dbReference type="EMBL" id="SAY39364.1"/>
    </source>
</evidence>
<protein>
    <submittedName>
        <fullName evidence="1">Uncharacterized protein</fullName>
    </submittedName>
</protein>
<sequence length="37" mass="4007">MEGLYPNMGRFKAVFLLGFTKGVGKAFCEPAAQLADQ</sequence>
<proteinExistence type="predicted"/>
<dbReference type="Proteomes" id="UP000182631">
    <property type="component" value="Unassembled WGS sequence"/>
</dbReference>